<feature type="repeat" description="TPR" evidence="3">
    <location>
        <begin position="52"/>
        <end position="85"/>
    </location>
</feature>
<dbReference type="Gene3D" id="1.25.40.10">
    <property type="entry name" value="Tetratricopeptide repeat domain"/>
    <property type="match status" value="3"/>
</dbReference>
<keyword evidence="2 3" id="KW-0802">TPR repeat</keyword>
<evidence type="ECO:0000256" key="3">
    <source>
        <dbReference type="PROSITE-ProRule" id="PRU00339"/>
    </source>
</evidence>
<evidence type="ECO:0000313" key="5">
    <source>
        <dbReference type="EMBL" id="MCA9374835.1"/>
    </source>
</evidence>
<name>A0A955HXG6_9BACT</name>
<accession>A0A955HXG6</accession>
<keyword evidence="4" id="KW-1133">Transmembrane helix</keyword>
<evidence type="ECO:0000256" key="1">
    <source>
        <dbReference type="ARBA" id="ARBA00022737"/>
    </source>
</evidence>
<organism evidence="5 6">
    <name type="scientific">Candidatus Dojkabacteria bacterium</name>
    <dbReference type="NCBI Taxonomy" id="2099670"/>
    <lineage>
        <taxon>Bacteria</taxon>
        <taxon>Candidatus Dojkabacteria</taxon>
    </lineage>
</organism>
<dbReference type="PROSITE" id="PS50005">
    <property type="entry name" value="TPR"/>
    <property type="match status" value="1"/>
</dbReference>
<dbReference type="AlphaFoldDB" id="A0A955HXG6"/>
<dbReference type="InterPro" id="IPR019734">
    <property type="entry name" value="TPR_rpt"/>
</dbReference>
<evidence type="ECO:0000256" key="4">
    <source>
        <dbReference type="SAM" id="Phobius"/>
    </source>
</evidence>
<dbReference type="PANTHER" id="PTHR45586">
    <property type="entry name" value="TPR REPEAT-CONTAINING PROTEIN PA4667"/>
    <property type="match status" value="1"/>
</dbReference>
<evidence type="ECO:0000256" key="2">
    <source>
        <dbReference type="ARBA" id="ARBA00022803"/>
    </source>
</evidence>
<dbReference type="PANTHER" id="PTHR45586:SF1">
    <property type="entry name" value="LIPOPOLYSACCHARIDE ASSEMBLY PROTEIN B"/>
    <property type="match status" value="1"/>
</dbReference>
<feature type="transmembrane region" description="Helical" evidence="4">
    <location>
        <begin position="23"/>
        <end position="42"/>
    </location>
</feature>
<dbReference type="EMBL" id="JAGQLM010000030">
    <property type="protein sequence ID" value="MCA9374835.1"/>
    <property type="molecule type" value="Genomic_DNA"/>
</dbReference>
<keyword evidence="4" id="KW-0472">Membrane</keyword>
<sequence>MDDSIGKGVGAKKPALSKKTPRLLILGIVVFIIGGVTLWAVIHKRETDTNVYEKSVSLADDYLAKKEYADALENYYEAAKVKPSEIKPYQGIITILLDKNLPDKLGDYITVAQYHLSEEDLNSLYKQIGQYYYANREWDKALENYEGISDSAMTEDDEIVLADIYVHTGDLDKAKEVFDRYPDSESDPSKVWASYSRITTKTKLFDVAKESQSLLNDGYPNLVVALLSAREKEMNNYWEGNYYLGRAYWEIDDTENALKYLEKADSLNAIDSGVYLYLARIYNEKGETTNSDDYYGRALSFSNSSDRAQILYEYIETLSSESRYNTGLDIMSVFATDSIDSDYQYFLLYLGNGSEENTLKYLNKIEKSLTDGWDYYDKFLYQAGDFYLSKSNLGKAHIYETKLFERDEFSPYGYLLKGESLLENGDYEAAKAALESSIEYDINGSVSSEAKRQLDLIAE</sequence>
<proteinExistence type="predicted"/>
<reference evidence="5" key="1">
    <citation type="submission" date="2020-04" db="EMBL/GenBank/DDBJ databases">
        <authorList>
            <person name="Zhang T."/>
        </authorList>
    </citation>
    <scope>NUCLEOTIDE SEQUENCE</scope>
    <source>
        <strain evidence="5">HKST-UBA16</strain>
    </source>
</reference>
<protein>
    <submittedName>
        <fullName evidence="5">Tetratricopeptide repeat protein</fullName>
    </submittedName>
</protein>
<gene>
    <name evidence="5" type="ORF">KC622_00730</name>
</gene>
<keyword evidence="1" id="KW-0677">Repeat</keyword>
<comment type="caution">
    <text evidence="5">The sequence shown here is derived from an EMBL/GenBank/DDBJ whole genome shotgun (WGS) entry which is preliminary data.</text>
</comment>
<keyword evidence="4" id="KW-0812">Transmembrane</keyword>
<reference evidence="5" key="2">
    <citation type="journal article" date="2021" name="Microbiome">
        <title>Successional dynamics and alternative stable states in a saline activated sludge microbial community over 9 years.</title>
        <authorList>
            <person name="Wang Y."/>
            <person name="Ye J."/>
            <person name="Ju F."/>
            <person name="Liu L."/>
            <person name="Boyd J.A."/>
            <person name="Deng Y."/>
            <person name="Parks D.H."/>
            <person name="Jiang X."/>
            <person name="Yin X."/>
            <person name="Woodcroft B.J."/>
            <person name="Tyson G.W."/>
            <person name="Hugenholtz P."/>
            <person name="Polz M.F."/>
            <person name="Zhang T."/>
        </authorList>
    </citation>
    <scope>NUCLEOTIDE SEQUENCE</scope>
    <source>
        <strain evidence="5">HKST-UBA16</strain>
    </source>
</reference>
<dbReference type="SUPFAM" id="SSF48452">
    <property type="entry name" value="TPR-like"/>
    <property type="match status" value="2"/>
</dbReference>
<dbReference type="Pfam" id="PF13181">
    <property type="entry name" value="TPR_8"/>
    <property type="match status" value="3"/>
</dbReference>
<evidence type="ECO:0000313" key="6">
    <source>
        <dbReference type="Proteomes" id="UP000748332"/>
    </source>
</evidence>
<dbReference type="InterPro" id="IPR011990">
    <property type="entry name" value="TPR-like_helical_dom_sf"/>
</dbReference>
<dbReference type="SMART" id="SM00028">
    <property type="entry name" value="TPR"/>
    <property type="match status" value="5"/>
</dbReference>
<dbReference type="InterPro" id="IPR051012">
    <property type="entry name" value="CellSynth/LPSAsmb/PSIAsmb"/>
</dbReference>
<dbReference type="Proteomes" id="UP000748332">
    <property type="component" value="Unassembled WGS sequence"/>
</dbReference>